<dbReference type="InterPro" id="IPR041469">
    <property type="entry name" value="Subtilisin-like_FN3"/>
</dbReference>
<gene>
    <name evidence="1" type="ORF">V6N11_012776</name>
</gene>
<dbReference type="EMBL" id="JBBPBN010000403">
    <property type="protein sequence ID" value="KAK8487270.1"/>
    <property type="molecule type" value="Genomic_DNA"/>
</dbReference>
<dbReference type="Pfam" id="PF02225">
    <property type="entry name" value="PA"/>
    <property type="match status" value="1"/>
</dbReference>
<dbReference type="InterPro" id="IPR010259">
    <property type="entry name" value="S8pro/Inhibitor_I9"/>
</dbReference>
<name>A0ABR2A2Q3_9ROSI</name>
<dbReference type="Pfam" id="PF17766">
    <property type="entry name" value="fn3_6"/>
    <property type="match status" value="1"/>
</dbReference>
<evidence type="ECO:0000313" key="1">
    <source>
        <dbReference type="EMBL" id="KAK8487270.1"/>
    </source>
</evidence>
<dbReference type="Gene3D" id="3.50.30.30">
    <property type="match status" value="1"/>
</dbReference>
<dbReference type="InterPro" id="IPR003137">
    <property type="entry name" value="PA_domain"/>
</dbReference>
<dbReference type="Gene3D" id="2.60.40.2310">
    <property type="match status" value="1"/>
</dbReference>
<dbReference type="InterPro" id="IPR045051">
    <property type="entry name" value="SBT"/>
</dbReference>
<sequence>MMCKIALLLLIFIARASNASKNMQTYIVHLDKAMMTTSDQSPGNSKEWYKSVIESITELSAEEERESEQPASPQLIHVYERAISGFAAKLSTKQLESLKRLDGFLSATPDEMLSLHTTRSPQFLGLELGKGLWSASYLESDVIIAGDILASYCVDGSLKKKIVKGKIVVCQRGVNSRAAKGEQVKLAGGAGMLMINTDREGEELFADAHILPATSLGATAGKAIKNYLNSTKKPTASIIFKGTVYGKPAPLMAAFSSRGPNEIALFAGKSFTCPKGSTMQPGDLNYPSFAVNFKQNSQTNSVTFKRTVTHVGIPDVTYAVQKNEPNGVSMLIEPQILKFEKPNQKLSYKITFTQNKGSTLQDSSFGFIEWVYSDMYHVRSSVAVTWT</sequence>
<reference evidence="1 2" key="1">
    <citation type="journal article" date="2024" name="G3 (Bethesda)">
        <title>Genome assembly of Hibiscus sabdariffa L. provides insights into metabolisms of medicinal natural products.</title>
        <authorList>
            <person name="Kim T."/>
        </authorList>
    </citation>
    <scope>NUCLEOTIDE SEQUENCE [LARGE SCALE GENOMIC DNA]</scope>
    <source>
        <strain evidence="1">TK-2024</strain>
        <tissue evidence="1">Old leaves</tissue>
    </source>
</reference>
<dbReference type="Pfam" id="PF05922">
    <property type="entry name" value="Inhibitor_I9"/>
    <property type="match status" value="1"/>
</dbReference>
<dbReference type="CDD" id="cd02120">
    <property type="entry name" value="PA_subtilisin_like"/>
    <property type="match status" value="1"/>
</dbReference>
<dbReference type="Gene3D" id="3.30.70.80">
    <property type="entry name" value="Peptidase S8 propeptide/proteinase inhibitor I9"/>
    <property type="match status" value="1"/>
</dbReference>
<dbReference type="Proteomes" id="UP001396334">
    <property type="component" value="Unassembled WGS sequence"/>
</dbReference>
<evidence type="ECO:0000313" key="2">
    <source>
        <dbReference type="Proteomes" id="UP001396334"/>
    </source>
</evidence>
<dbReference type="PANTHER" id="PTHR10795">
    <property type="entry name" value="PROPROTEIN CONVERTASE SUBTILISIN/KEXIN"/>
    <property type="match status" value="1"/>
</dbReference>
<comment type="caution">
    <text evidence="1">The sequence shown here is derived from an EMBL/GenBank/DDBJ whole genome shotgun (WGS) entry which is preliminary data.</text>
</comment>
<dbReference type="InterPro" id="IPR037045">
    <property type="entry name" value="S8pro/Inhibitor_I9_sf"/>
</dbReference>
<protein>
    <submittedName>
        <fullName evidence="1">Uncharacterized protein</fullName>
    </submittedName>
</protein>
<organism evidence="1 2">
    <name type="scientific">Hibiscus sabdariffa</name>
    <name type="common">roselle</name>
    <dbReference type="NCBI Taxonomy" id="183260"/>
    <lineage>
        <taxon>Eukaryota</taxon>
        <taxon>Viridiplantae</taxon>
        <taxon>Streptophyta</taxon>
        <taxon>Embryophyta</taxon>
        <taxon>Tracheophyta</taxon>
        <taxon>Spermatophyta</taxon>
        <taxon>Magnoliopsida</taxon>
        <taxon>eudicotyledons</taxon>
        <taxon>Gunneridae</taxon>
        <taxon>Pentapetalae</taxon>
        <taxon>rosids</taxon>
        <taxon>malvids</taxon>
        <taxon>Malvales</taxon>
        <taxon>Malvaceae</taxon>
        <taxon>Malvoideae</taxon>
        <taxon>Hibiscus</taxon>
    </lineage>
</organism>
<keyword evidence="2" id="KW-1185">Reference proteome</keyword>
<proteinExistence type="predicted"/>
<accession>A0ABR2A2Q3</accession>